<sequence>MSISSSKVTGILLQEWLASQIVECRCPVHPAVVELIGAYASSCVPEDTNLIINEPLSEKFIEVFFSTFSH</sequence>
<evidence type="ECO:0000313" key="2">
    <source>
        <dbReference type="WBParaSite" id="PEQ_0000071001-mRNA-1"/>
    </source>
</evidence>
<reference evidence="2" key="1">
    <citation type="submission" date="2022-11" db="UniProtKB">
        <authorList>
            <consortium name="WormBaseParasite"/>
        </authorList>
    </citation>
    <scope>IDENTIFICATION</scope>
</reference>
<keyword evidence="1" id="KW-1185">Reference proteome</keyword>
<evidence type="ECO:0000313" key="1">
    <source>
        <dbReference type="Proteomes" id="UP000887564"/>
    </source>
</evidence>
<organism evidence="1 2">
    <name type="scientific">Parascaris equorum</name>
    <name type="common">Equine roundworm</name>
    <dbReference type="NCBI Taxonomy" id="6256"/>
    <lineage>
        <taxon>Eukaryota</taxon>
        <taxon>Metazoa</taxon>
        <taxon>Ecdysozoa</taxon>
        <taxon>Nematoda</taxon>
        <taxon>Chromadorea</taxon>
        <taxon>Rhabditida</taxon>
        <taxon>Spirurina</taxon>
        <taxon>Ascaridomorpha</taxon>
        <taxon>Ascaridoidea</taxon>
        <taxon>Ascarididae</taxon>
        <taxon>Parascaris</taxon>
    </lineage>
</organism>
<name>A0A914R7P5_PAREQ</name>
<protein>
    <submittedName>
        <fullName evidence="2">Uncharacterized protein</fullName>
    </submittedName>
</protein>
<dbReference type="GO" id="GO:0032039">
    <property type="term" value="C:integrator complex"/>
    <property type="evidence" value="ECO:0007669"/>
    <property type="project" value="InterPro"/>
</dbReference>
<dbReference type="WBParaSite" id="PEQ_0000071001-mRNA-1">
    <property type="protein sequence ID" value="PEQ_0000071001-mRNA-1"/>
    <property type="gene ID" value="PEQ_0000071001"/>
</dbReference>
<dbReference type="AlphaFoldDB" id="A0A914R7P5"/>
<dbReference type="InterPro" id="IPR029321">
    <property type="entry name" value="INTS2"/>
</dbReference>
<dbReference type="Pfam" id="PF14750">
    <property type="entry name" value="INTS2"/>
    <property type="match status" value="1"/>
</dbReference>
<dbReference type="Proteomes" id="UP000887564">
    <property type="component" value="Unplaced"/>
</dbReference>
<proteinExistence type="predicted"/>
<accession>A0A914R7P5</accession>